<dbReference type="GO" id="GO:0007608">
    <property type="term" value="P:sensory perception of smell"/>
    <property type="evidence" value="ECO:0007669"/>
    <property type="project" value="TreeGrafter"/>
</dbReference>
<evidence type="ECO:0000256" key="5">
    <source>
        <dbReference type="ARBA" id="ARBA00023157"/>
    </source>
</evidence>
<keyword evidence="5" id="KW-1015">Disulfide bond</keyword>
<dbReference type="GO" id="GO:0005549">
    <property type="term" value="F:odorant binding"/>
    <property type="evidence" value="ECO:0007669"/>
    <property type="project" value="InterPro"/>
</dbReference>
<proteinExistence type="inferred from homology"/>
<dbReference type="PANTHER" id="PTHR11857">
    <property type="entry name" value="ODORANT BINDING PROTEIN-RELATED"/>
    <property type="match status" value="1"/>
</dbReference>
<feature type="chain" id="PRO_5030587955" evidence="6">
    <location>
        <begin position="17"/>
        <end position="131"/>
    </location>
</feature>
<evidence type="ECO:0000313" key="7">
    <source>
        <dbReference type="EMBL" id="CAD7087204.1"/>
    </source>
</evidence>
<evidence type="ECO:0000256" key="4">
    <source>
        <dbReference type="ARBA" id="ARBA00022729"/>
    </source>
</evidence>
<dbReference type="SMART" id="SM00708">
    <property type="entry name" value="PhBP"/>
    <property type="match status" value="1"/>
</dbReference>
<dbReference type="AlphaFoldDB" id="A0A7R8UUD0"/>
<dbReference type="Gene3D" id="1.10.238.20">
    <property type="entry name" value="Pheromone/general odorant binding protein domain"/>
    <property type="match status" value="1"/>
</dbReference>
<evidence type="ECO:0000313" key="8">
    <source>
        <dbReference type="Proteomes" id="UP000594454"/>
    </source>
</evidence>
<organism evidence="7 8">
    <name type="scientific">Hermetia illucens</name>
    <name type="common">Black soldier fly</name>
    <dbReference type="NCBI Taxonomy" id="343691"/>
    <lineage>
        <taxon>Eukaryota</taxon>
        <taxon>Metazoa</taxon>
        <taxon>Ecdysozoa</taxon>
        <taxon>Arthropoda</taxon>
        <taxon>Hexapoda</taxon>
        <taxon>Insecta</taxon>
        <taxon>Pterygota</taxon>
        <taxon>Neoptera</taxon>
        <taxon>Endopterygota</taxon>
        <taxon>Diptera</taxon>
        <taxon>Brachycera</taxon>
        <taxon>Stratiomyomorpha</taxon>
        <taxon>Stratiomyidae</taxon>
        <taxon>Hermetiinae</taxon>
        <taxon>Hermetia</taxon>
    </lineage>
</organism>
<feature type="signal peptide" evidence="6">
    <location>
        <begin position="1"/>
        <end position="16"/>
    </location>
</feature>
<evidence type="ECO:0000256" key="2">
    <source>
        <dbReference type="ARBA" id="ARBA00008098"/>
    </source>
</evidence>
<dbReference type="SUPFAM" id="SSF47565">
    <property type="entry name" value="Insect pheromone/odorant-binding proteins"/>
    <property type="match status" value="1"/>
</dbReference>
<dbReference type="InterPro" id="IPR036728">
    <property type="entry name" value="PBP_GOBP_sf"/>
</dbReference>
<sequence>MKFLIVLCAVLALVQADWKTKAPEDLIKDRLECFESEKVSHHCQEQIKKGEFPHEPGCYYRCIGLKSGIWDDTNGFNIERGIASFEATGWVVEKDNLKKCTTDDQKNDDPCKWSAAIAKCLFDNKYLKRKA</sequence>
<evidence type="ECO:0000256" key="1">
    <source>
        <dbReference type="ARBA" id="ARBA00004613"/>
    </source>
</evidence>
<keyword evidence="3" id="KW-0964">Secreted</keyword>
<reference evidence="7 8" key="1">
    <citation type="submission" date="2020-11" db="EMBL/GenBank/DDBJ databases">
        <authorList>
            <person name="Wallbank WR R."/>
            <person name="Pardo Diaz C."/>
            <person name="Kozak K."/>
            <person name="Martin S."/>
            <person name="Jiggins C."/>
            <person name="Moest M."/>
            <person name="Warren A I."/>
            <person name="Generalovic N T."/>
            <person name="Byers J.R.P. K."/>
            <person name="Montejo-Kovacevich G."/>
            <person name="Yen C E."/>
        </authorList>
    </citation>
    <scope>NUCLEOTIDE SEQUENCE [LARGE SCALE GENOMIC DNA]</scope>
</reference>
<gene>
    <name evidence="7" type="ORF">HERILL_LOCUS9924</name>
</gene>
<evidence type="ECO:0000256" key="3">
    <source>
        <dbReference type="ARBA" id="ARBA00022525"/>
    </source>
</evidence>
<dbReference type="Proteomes" id="UP000594454">
    <property type="component" value="Chromosome 4"/>
</dbReference>
<dbReference type="Pfam" id="PF01395">
    <property type="entry name" value="PBP_GOBP"/>
    <property type="match status" value="1"/>
</dbReference>
<keyword evidence="4 6" id="KW-0732">Signal</keyword>
<dbReference type="InParanoid" id="A0A7R8UUD0"/>
<dbReference type="GO" id="GO:0005615">
    <property type="term" value="C:extracellular space"/>
    <property type="evidence" value="ECO:0007669"/>
    <property type="project" value="TreeGrafter"/>
</dbReference>
<name>A0A7R8UUD0_HERIL</name>
<keyword evidence="8" id="KW-1185">Reference proteome</keyword>
<dbReference type="CDD" id="cd23992">
    <property type="entry name" value="PBP_GOBP"/>
    <property type="match status" value="1"/>
</dbReference>
<evidence type="ECO:0000256" key="6">
    <source>
        <dbReference type="SAM" id="SignalP"/>
    </source>
</evidence>
<dbReference type="InterPro" id="IPR006170">
    <property type="entry name" value="PBP/GOBP"/>
</dbReference>
<dbReference type="PANTHER" id="PTHR11857:SF46">
    <property type="entry name" value="GENERAL ODORANT-BINDING PROTEIN 99A-RELATED"/>
    <property type="match status" value="1"/>
</dbReference>
<comment type="similarity">
    <text evidence="2">Belongs to the PBP/GOBP family.</text>
</comment>
<protein>
    <submittedName>
        <fullName evidence="7">Uncharacterized protein</fullName>
    </submittedName>
</protein>
<comment type="subcellular location">
    <subcellularLocation>
        <location evidence="1">Secreted</location>
    </subcellularLocation>
</comment>
<accession>A0A7R8UUD0</accession>
<dbReference type="OrthoDB" id="7732931at2759"/>
<dbReference type="EMBL" id="LR899012">
    <property type="protein sequence ID" value="CAD7087204.1"/>
    <property type="molecule type" value="Genomic_DNA"/>
</dbReference>